<feature type="signal peptide" evidence="1">
    <location>
        <begin position="1"/>
        <end position="20"/>
    </location>
</feature>
<dbReference type="Proteomes" id="UP000076154">
    <property type="component" value="Unassembled WGS sequence"/>
</dbReference>
<feature type="chain" id="PRO_5016753494" evidence="1">
    <location>
        <begin position="21"/>
        <end position="74"/>
    </location>
</feature>
<evidence type="ECO:0000313" key="2">
    <source>
        <dbReference type="EMBL" id="RDB27745.1"/>
    </source>
</evidence>
<accession>A0A369K502</accession>
<reference evidence="2" key="1">
    <citation type="submission" date="2018-04" db="EMBL/GenBank/DDBJ databases">
        <title>Whole genome sequencing of Hypsizygus marmoreus.</title>
        <authorList>
            <person name="Choi I.-G."/>
            <person name="Min B."/>
            <person name="Kim J.-G."/>
            <person name="Kim S."/>
            <person name="Oh Y.-L."/>
            <person name="Kong W.-S."/>
            <person name="Park H."/>
            <person name="Jeong J."/>
            <person name="Song E.-S."/>
        </authorList>
    </citation>
    <scope>NUCLEOTIDE SEQUENCE [LARGE SCALE GENOMIC DNA]</scope>
    <source>
        <strain evidence="2">51987-8</strain>
    </source>
</reference>
<evidence type="ECO:0000313" key="3">
    <source>
        <dbReference type="Proteomes" id="UP000076154"/>
    </source>
</evidence>
<keyword evidence="1" id="KW-0732">Signal</keyword>
<keyword evidence="3" id="KW-1185">Reference proteome</keyword>
<sequence length="74" mass="8097">MMSKLARTVFFVGVIVTAMASPARRDAPTLTIERVYHTIIDESPYLVDRTTTVVWTQTPGTIESETAVPTSTPA</sequence>
<protein>
    <submittedName>
        <fullName evidence="2">Uncharacterized protein</fullName>
    </submittedName>
</protein>
<evidence type="ECO:0000256" key="1">
    <source>
        <dbReference type="SAM" id="SignalP"/>
    </source>
</evidence>
<name>A0A369K502_HYPMA</name>
<organism evidence="2 3">
    <name type="scientific">Hypsizygus marmoreus</name>
    <name type="common">White beech mushroom</name>
    <name type="synonym">Agaricus marmoreus</name>
    <dbReference type="NCBI Taxonomy" id="39966"/>
    <lineage>
        <taxon>Eukaryota</taxon>
        <taxon>Fungi</taxon>
        <taxon>Dikarya</taxon>
        <taxon>Basidiomycota</taxon>
        <taxon>Agaricomycotina</taxon>
        <taxon>Agaricomycetes</taxon>
        <taxon>Agaricomycetidae</taxon>
        <taxon>Agaricales</taxon>
        <taxon>Tricholomatineae</taxon>
        <taxon>Lyophyllaceae</taxon>
        <taxon>Hypsizygus</taxon>
    </lineage>
</organism>
<dbReference type="EMBL" id="LUEZ02000014">
    <property type="protein sequence ID" value="RDB27745.1"/>
    <property type="molecule type" value="Genomic_DNA"/>
</dbReference>
<proteinExistence type="predicted"/>
<dbReference type="AlphaFoldDB" id="A0A369K502"/>
<gene>
    <name evidence="2" type="ORF">Hypma_003192</name>
</gene>
<dbReference type="InParanoid" id="A0A369K502"/>
<comment type="caution">
    <text evidence="2">The sequence shown here is derived from an EMBL/GenBank/DDBJ whole genome shotgun (WGS) entry which is preliminary data.</text>
</comment>